<name>A0A2P5XUG4_GOSBA</name>
<evidence type="ECO:0000313" key="2">
    <source>
        <dbReference type="EMBL" id="PPS07000.1"/>
    </source>
</evidence>
<accession>A0A2P5XUG4</accession>
<feature type="region of interest" description="Disordered" evidence="1">
    <location>
        <begin position="78"/>
        <end position="114"/>
    </location>
</feature>
<dbReference type="Proteomes" id="UP000239757">
    <property type="component" value="Unassembled WGS sequence"/>
</dbReference>
<dbReference type="AlphaFoldDB" id="A0A2P5XUG4"/>
<evidence type="ECO:0000256" key="1">
    <source>
        <dbReference type="SAM" id="MobiDB-lite"/>
    </source>
</evidence>
<proteinExistence type="predicted"/>
<protein>
    <submittedName>
        <fullName evidence="2">Uncharacterized protein</fullName>
    </submittedName>
</protein>
<gene>
    <name evidence="2" type="ORF">GOBAR_AA13645</name>
</gene>
<evidence type="ECO:0000313" key="3">
    <source>
        <dbReference type="Proteomes" id="UP000239757"/>
    </source>
</evidence>
<reference evidence="2 3" key="1">
    <citation type="submission" date="2015-01" db="EMBL/GenBank/DDBJ databases">
        <title>Genome of allotetraploid Gossypium barbadense reveals genomic plasticity and fiber elongation in cotton evolution.</title>
        <authorList>
            <person name="Chen X."/>
            <person name="Liu X."/>
            <person name="Zhao B."/>
            <person name="Zheng H."/>
            <person name="Hu Y."/>
            <person name="Lu G."/>
            <person name="Yang C."/>
            <person name="Chen J."/>
            <person name="Shan C."/>
            <person name="Zhang L."/>
            <person name="Zhou Y."/>
            <person name="Wang L."/>
            <person name="Guo W."/>
            <person name="Bai Y."/>
            <person name="Ruan J."/>
            <person name="Shangguan X."/>
            <person name="Mao Y."/>
            <person name="Jiang J."/>
            <person name="Zhu Y."/>
            <person name="Lei J."/>
            <person name="Kang H."/>
            <person name="Chen S."/>
            <person name="He X."/>
            <person name="Wang R."/>
            <person name="Wang Y."/>
            <person name="Chen J."/>
            <person name="Wang L."/>
            <person name="Yu S."/>
            <person name="Wang B."/>
            <person name="Wei J."/>
            <person name="Song S."/>
            <person name="Lu X."/>
            <person name="Gao Z."/>
            <person name="Gu W."/>
            <person name="Deng X."/>
            <person name="Ma D."/>
            <person name="Wang S."/>
            <person name="Liang W."/>
            <person name="Fang L."/>
            <person name="Cai C."/>
            <person name="Zhu X."/>
            <person name="Zhou B."/>
            <person name="Zhang Y."/>
            <person name="Chen Z."/>
            <person name="Xu S."/>
            <person name="Zhu R."/>
            <person name="Wang S."/>
            <person name="Zhang T."/>
            <person name="Zhao G."/>
        </authorList>
    </citation>
    <scope>NUCLEOTIDE SEQUENCE [LARGE SCALE GENOMIC DNA]</scope>
    <source>
        <strain evidence="3">cv. Xinhai21</strain>
        <tissue evidence="2">Leaf</tissue>
    </source>
</reference>
<feature type="compositionally biased region" description="Polar residues" evidence="1">
    <location>
        <begin position="78"/>
        <end position="92"/>
    </location>
</feature>
<dbReference type="EMBL" id="KZ664203">
    <property type="protein sequence ID" value="PPS07000.1"/>
    <property type="molecule type" value="Genomic_DNA"/>
</dbReference>
<organism evidence="2 3">
    <name type="scientific">Gossypium barbadense</name>
    <name type="common">Sea Island cotton</name>
    <name type="synonym">Hibiscus barbadensis</name>
    <dbReference type="NCBI Taxonomy" id="3634"/>
    <lineage>
        <taxon>Eukaryota</taxon>
        <taxon>Viridiplantae</taxon>
        <taxon>Streptophyta</taxon>
        <taxon>Embryophyta</taxon>
        <taxon>Tracheophyta</taxon>
        <taxon>Spermatophyta</taxon>
        <taxon>Magnoliopsida</taxon>
        <taxon>eudicotyledons</taxon>
        <taxon>Gunneridae</taxon>
        <taxon>Pentapetalae</taxon>
        <taxon>rosids</taxon>
        <taxon>malvids</taxon>
        <taxon>Malvales</taxon>
        <taxon>Malvaceae</taxon>
        <taxon>Malvoideae</taxon>
        <taxon>Gossypium</taxon>
    </lineage>
</organism>
<sequence>MAPATSSHAIQGSLENIFSETGRCPSAHGGLISFSVPRQCISSSMVAPMMFSYGSSWGMLQNNFLPVPTQPDARVSNTFVSNYDNGASQTVGPATRLGPHYGHNGAPSLPQDLG</sequence>